<dbReference type="CDD" id="cd03789">
    <property type="entry name" value="GT9_LPS_heptosyltransferase"/>
    <property type="match status" value="1"/>
</dbReference>
<evidence type="ECO:0000313" key="4">
    <source>
        <dbReference type="Proteomes" id="UP000031980"/>
    </source>
</evidence>
<dbReference type="GO" id="GO:0008713">
    <property type="term" value="F:ADP-heptose-lipopolysaccharide heptosyltransferase activity"/>
    <property type="evidence" value="ECO:0007669"/>
    <property type="project" value="TreeGrafter"/>
</dbReference>
<reference evidence="3 4" key="1">
    <citation type="submission" date="2014-07" db="EMBL/GenBank/DDBJ databases">
        <title>Porphyromonadaceae bacterium OUH 308042 = ATCC BAA-2681 = DSM 28342 draft genome.</title>
        <authorList>
            <person name="Sydenham T.V."/>
            <person name="Hasman H."/>
            <person name="Justensen U.S."/>
        </authorList>
    </citation>
    <scope>NUCLEOTIDE SEQUENCE [LARGE SCALE GENOMIC DNA]</scope>
    <source>
        <strain evidence="3 4">OUH 308042</strain>
    </source>
</reference>
<dbReference type="PANTHER" id="PTHR30160:SF7">
    <property type="entry name" value="ADP-HEPTOSE--LPS HEPTOSYLTRANSFERASE 2"/>
    <property type="match status" value="1"/>
</dbReference>
<keyword evidence="4" id="KW-1185">Reference proteome</keyword>
<dbReference type="RefSeq" id="WP_041505097.1">
    <property type="nucleotide sequence ID" value="NZ_JPIU01000038.1"/>
</dbReference>
<evidence type="ECO:0000313" key="3">
    <source>
        <dbReference type="EMBL" id="KIO44859.1"/>
    </source>
</evidence>
<name>A0A0C3RGZ4_9PORP</name>
<protein>
    <submittedName>
        <fullName evidence="3">Heptosyltransferase</fullName>
    </submittedName>
</protein>
<comment type="caution">
    <text evidence="3">The sequence shown here is derived from an EMBL/GenBank/DDBJ whole genome shotgun (WGS) entry which is preliminary data.</text>
</comment>
<dbReference type="GO" id="GO:0005829">
    <property type="term" value="C:cytosol"/>
    <property type="evidence" value="ECO:0007669"/>
    <property type="project" value="TreeGrafter"/>
</dbReference>
<dbReference type="SUPFAM" id="SSF53756">
    <property type="entry name" value="UDP-Glycosyltransferase/glycogen phosphorylase"/>
    <property type="match status" value="1"/>
</dbReference>
<dbReference type="InterPro" id="IPR002201">
    <property type="entry name" value="Glyco_trans_9"/>
</dbReference>
<keyword evidence="1" id="KW-0328">Glycosyltransferase</keyword>
<dbReference type="EMBL" id="JPIU01000038">
    <property type="protein sequence ID" value="KIO44859.1"/>
    <property type="molecule type" value="Genomic_DNA"/>
</dbReference>
<dbReference type="Gene3D" id="3.40.50.2000">
    <property type="entry name" value="Glycogen Phosphorylase B"/>
    <property type="match status" value="2"/>
</dbReference>
<dbReference type="AlphaFoldDB" id="A0A0C3RGZ4"/>
<keyword evidence="2 3" id="KW-0808">Transferase</keyword>
<proteinExistence type="predicted"/>
<organism evidence="3 4">
    <name type="scientific">Sanguibacteroides justesenii</name>
    <dbReference type="NCBI Taxonomy" id="1547597"/>
    <lineage>
        <taxon>Bacteria</taxon>
        <taxon>Pseudomonadati</taxon>
        <taxon>Bacteroidota</taxon>
        <taxon>Bacteroidia</taxon>
        <taxon>Bacteroidales</taxon>
        <taxon>Porphyromonadaceae</taxon>
        <taxon>Sanguibacteroides</taxon>
    </lineage>
</organism>
<dbReference type="InterPro" id="IPR051199">
    <property type="entry name" value="LPS_LOS_Heptosyltrfase"/>
</dbReference>
<dbReference type="GO" id="GO:0009244">
    <property type="term" value="P:lipopolysaccharide core region biosynthetic process"/>
    <property type="evidence" value="ECO:0007669"/>
    <property type="project" value="TreeGrafter"/>
</dbReference>
<dbReference type="OrthoDB" id="9772349at2"/>
<gene>
    <name evidence="3" type="ORF">BA92_07510</name>
</gene>
<sequence>MIKKVLIIRFRRIGDAVLSTVLCSTIRKNFPEAEVHYLLHDPINTLFEYHPDIDKVISFPAKDSVGSYLKRVWRLMRKEKYDAIIDTRATFTSLCFSWFSFKTKYRIGTRKSYSFIGHNYRIANQKDDTLDEVSRNLLLLKPLERLKPLEYVSDFRLCITSEENRDFHSFMEREGIDFSKPVIVCTPFTRVKGKAWSMERMKKVLRLIIETYDAQLIFNYNEREKEAAFRLFREMGEDEHLFIHIEADSIRKLGAMCLQADFFFGNEGGPRHIAQALNIPGFAIYPPWVDKTKWLPNPSERYQGISPRDVILPDEWQSLTDRERFERITVKEVWARLRPMLDKFLASKSGIT</sequence>
<accession>A0A0C3RGZ4</accession>
<dbReference type="PANTHER" id="PTHR30160">
    <property type="entry name" value="TETRAACYLDISACCHARIDE 4'-KINASE-RELATED"/>
    <property type="match status" value="1"/>
</dbReference>
<dbReference type="Proteomes" id="UP000031980">
    <property type="component" value="Unassembled WGS sequence"/>
</dbReference>
<evidence type="ECO:0000256" key="1">
    <source>
        <dbReference type="ARBA" id="ARBA00022676"/>
    </source>
</evidence>
<dbReference type="Pfam" id="PF01075">
    <property type="entry name" value="Glyco_transf_9"/>
    <property type="match status" value="1"/>
</dbReference>
<evidence type="ECO:0000256" key="2">
    <source>
        <dbReference type="ARBA" id="ARBA00022679"/>
    </source>
</evidence>